<feature type="transmembrane region" description="Helical" evidence="3">
    <location>
        <begin position="161"/>
        <end position="184"/>
    </location>
</feature>
<dbReference type="SUPFAM" id="SSF52151">
    <property type="entry name" value="FabD/lysophospholipase-like"/>
    <property type="match status" value="2"/>
</dbReference>
<dbReference type="PANTHER" id="PTHR10728">
    <property type="entry name" value="CYTOSOLIC PHOSPHOLIPASE A2"/>
    <property type="match status" value="1"/>
</dbReference>
<dbReference type="InterPro" id="IPR016035">
    <property type="entry name" value="Acyl_Trfase/lysoPLipase"/>
</dbReference>
<evidence type="ECO:0000256" key="1">
    <source>
        <dbReference type="ARBA" id="ARBA00023098"/>
    </source>
</evidence>
<dbReference type="GO" id="GO:0046475">
    <property type="term" value="P:glycerophospholipid catabolic process"/>
    <property type="evidence" value="ECO:0007669"/>
    <property type="project" value="TreeGrafter"/>
</dbReference>
<feature type="transmembrane region" description="Helical" evidence="3">
    <location>
        <begin position="196"/>
        <end position="215"/>
    </location>
</feature>
<keyword evidence="6" id="KW-1185">Reference proteome</keyword>
<protein>
    <submittedName>
        <fullName evidence="5">Patatin-like phospholipase family protein</fullName>
    </submittedName>
</protein>
<reference evidence="5 6" key="1">
    <citation type="submission" date="2018-07" db="EMBL/GenBank/DDBJ databases">
        <title>Dyella monticola sp. nov. and Dyella psychrodurans sp. nov. isolated from monsoon evergreen broad-leaved forest soil of Dinghu Mountain, China.</title>
        <authorList>
            <person name="Gao Z."/>
            <person name="Qiu L."/>
        </authorList>
    </citation>
    <scope>NUCLEOTIDE SEQUENCE [LARGE SCALE GENOMIC DNA]</scope>
    <source>
        <strain evidence="5 6">4G-K06</strain>
    </source>
</reference>
<comment type="caution">
    <text evidence="5">The sequence shown here is derived from an EMBL/GenBank/DDBJ whole genome shotgun (WGS) entry which is preliminary data.</text>
</comment>
<gene>
    <name evidence="5" type="ORF">DWU98_04170</name>
</gene>
<organism evidence="5 6">
    <name type="scientific">Dyella monticola</name>
    <dbReference type="NCBI Taxonomy" id="1927958"/>
    <lineage>
        <taxon>Bacteria</taxon>
        <taxon>Pseudomonadati</taxon>
        <taxon>Pseudomonadota</taxon>
        <taxon>Gammaproteobacteria</taxon>
        <taxon>Lysobacterales</taxon>
        <taxon>Rhodanobacteraceae</taxon>
        <taxon>Dyella</taxon>
    </lineage>
</organism>
<evidence type="ECO:0000256" key="3">
    <source>
        <dbReference type="SAM" id="Phobius"/>
    </source>
</evidence>
<dbReference type="InterPro" id="IPR002641">
    <property type="entry name" value="PNPLA_dom"/>
</dbReference>
<feature type="transmembrane region" description="Helical" evidence="3">
    <location>
        <begin position="405"/>
        <end position="425"/>
    </location>
</feature>
<dbReference type="GO" id="GO:0004623">
    <property type="term" value="F:phospholipase A2 activity"/>
    <property type="evidence" value="ECO:0007669"/>
    <property type="project" value="TreeGrafter"/>
</dbReference>
<feature type="transmembrane region" description="Helical" evidence="3">
    <location>
        <begin position="227"/>
        <end position="248"/>
    </location>
</feature>
<feature type="transmembrane region" description="Helical" evidence="3">
    <location>
        <begin position="446"/>
        <end position="468"/>
    </location>
</feature>
<dbReference type="Gene3D" id="3.40.1090.10">
    <property type="entry name" value="Cytosolic phospholipase A2 catalytic domain"/>
    <property type="match status" value="2"/>
</dbReference>
<dbReference type="GO" id="GO:0005829">
    <property type="term" value="C:cytosol"/>
    <property type="evidence" value="ECO:0007669"/>
    <property type="project" value="TreeGrafter"/>
</dbReference>
<evidence type="ECO:0000259" key="4">
    <source>
        <dbReference type="Pfam" id="PF01734"/>
    </source>
</evidence>
<keyword evidence="3" id="KW-0812">Transmembrane</keyword>
<keyword evidence="3" id="KW-0472">Membrane</keyword>
<evidence type="ECO:0000256" key="2">
    <source>
        <dbReference type="SAM" id="MobiDB-lite"/>
    </source>
</evidence>
<dbReference type="Pfam" id="PF01734">
    <property type="entry name" value="Patatin"/>
    <property type="match status" value="1"/>
</dbReference>
<feature type="transmembrane region" description="Helical" evidence="3">
    <location>
        <begin position="295"/>
        <end position="313"/>
    </location>
</feature>
<name>A0A370X6B3_9GAMM</name>
<evidence type="ECO:0000313" key="6">
    <source>
        <dbReference type="Proteomes" id="UP000254258"/>
    </source>
</evidence>
<dbReference type="OrthoDB" id="100544at2"/>
<feature type="transmembrane region" description="Helical" evidence="3">
    <location>
        <begin position="333"/>
        <end position="356"/>
    </location>
</feature>
<evidence type="ECO:0000313" key="5">
    <source>
        <dbReference type="EMBL" id="RDS83896.1"/>
    </source>
</evidence>
<feature type="region of interest" description="Disordered" evidence="2">
    <location>
        <begin position="18"/>
        <end position="41"/>
    </location>
</feature>
<feature type="domain" description="PNPLA" evidence="4">
    <location>
        <begin position="49"/>
        <end position="125"/>
    </location>
</feature>
<feature type="compositionally biased region" description="Low complexity" evidence="2">
    <location>
        <begin position="576"/>
        <end position="596"/>
    </location>
</feature>
<feature type="transmembrane region" description="Helical" evidence="3">
    <location>
        <begin position="368"/>
        <end position="393"/>
    </location>
</feature>
<feature type="region of interest" description="Disordered" evidence="2">
    <location>
        <begin position="576"/>
        <end position="605"/>
    </location>
</feature>
<dbReference type="PANTHER" id="PTHR10728:SF40">
    <property type="entry name" value="PATATIN FAMILY PROTEIN"/>
    <property type="match status" value="1"/>
</dbReference>
<dbReference type="EMBL" id="QRBE01000002">
    <property type="protein sequence ID" value="RDS83896.1"/>
    <property type="molecule type" value="Genomic_DNA"/>
</dbReference>
<proteinExistence type="predicted"/>
<keyword evidence="1" id="KW-0443">Lipid metabolism</keyword>
<feature type="transmembrane region" description="Helical" evidence="3">
    <location>
        <begin position="254"/>
        <end position="274"/>
    </location>
</feature>
<keyword evidence="3" id="KW-1133">Transmembrane helix</keyword>
<dbReference type="Proteomes" id="UP000254258">
    <property type="component" value="Unassembled WGS sequence"/>
</dbReference>
<accession>A0A370X6B3</accession>
<dbReference type="AlphaFoldDB" id="A0A370X6B3"/>
<sequence length="941" mass="103140">MESMLSGAAIPAPAQVASSMGVLPPRPSEAVDSNGEPEQKTLGDKRVGLAFSGGGIRSATFSLGVLQRLAMRDMLREIDILSTVSGGGYIGAFLSAWIHRSEKPDDVWDELKRCPENNQTEPAEVQWLRRYSNYLTPRVGVLSLDALTLVATYLRNVALNMSVLIAFVTAMVMVPLLFVIPVIWLLAHPSLARDGMAVFGSIALFACFIQLFFAAHRNWLRLTQPAFVYATVVVPGFLAGLFGGAWLTSIDNSFVWELVCLIFIVVIVLAMAVAQIAFRRPQLAASPPLVSSFRFRVYAPATAVAVIAGFLMLRALHDAWKPVDNVPVDSADLMLTFGAPLLVGVIAISVTLWIGLMGRDYPEMYREWWSRVGGASITMGIVWVAWCALAIYVPTYLDNWLSNIQRLWSIAAGWLASVATVIGLFRSLSGTTSPGKILPKRAVVAAVLASVVLVVLVVAIACGAFALLRTIASLAADGNGFLDVTEWACRPGNSTSICNTPHHDLYFLPAIWKVFLASTVTALLLGWRVDINRFSLHDMYKNRLIRCYLGASNRARKPNWFTGFDPDDDIALADLAPLRGSGSTPHDTSSDPSTPTERAPLRAEPQRPFPIFNATLNLVHGAELAWQERKAALFVLTPTYCGYQLAPSSGNKPLFSVPDTQQTEEAPQEAFRPTVLYADNASRSDRRAYRTAGPQNLPANVQNGERTGFTVGMAMATSGAAVSPNMGANTQPALAMLLTFFNIRLGRWCPNPGKRDWRRASPRSNLAWLLAEASGNTNEQRNFVYLSDGGHFENTAVYELVRRRCSHIVMVDAGADPTRAFEDLGNLIRKVRVDLGAKIDLNLGELYALKSGRSNAGFVRGKVTYATNPERETGKILLIKPTLCKQKIEPADIYNYARGDHTFPQQTTLDQWFDESQFEAYRCLGSLLTEAAFTTNPEFFS</sequence>